<evidence type="ECO:0000313" key="4">
    <source>
        <dbReference type="Proteomes" id="UP000002484"/>
    </source>
</evidence>
<dbReference type="Proteomes" id="UP000002484">
    <property type="component" value="Chromosome"/>
</dbReference>
<evidence type="ECO:0000256" key="1">
    <source>
        <dbReference type="SAM" id="MobiDB-lite"/>
    </source>
</evidence>
<protein>
    <recommendedName>
        <fullName evidence="2">SnoaL-like domain-containing protein</fullName>
    </recommendedName>
</protein>
<keyword evidence="4" id="KW-1185">Reference proteome</keyword>
<dbReference type="CDD" id="cd00531">
    <property type="entry name" value="NTF2_like"/>
    <property type="match status" value="1"/>
</dbReference>
<name>E3IXP4_PSEI1</name>
<dbReference type="InterPro" id="IPR037401">
    <property type="entry name" value="SnoaL-like"/>
</dbReference>
<organism evidence="3 4">
    <name type="scientific">Pseudofrankia inefficax (strain DSM 45817 / CECT 9037 / DDB 130130 / EuI1c)</name>
    <name type="common">Frankia inefficax</name>
    <dbReference type="NCBI Taxonomy" id="298654"/>
    <lineage>
        <taxon>Bacteria</taxon>
        <taxon>Bacillati</taxon>
        <taxon>Actinomycetota</taxon>
        <taxon>Actinomycetes</taxon>
        <taxon>Frankiales</taxon>
        <taxon>Frankiaceae</taxon>
        <taxon>Pseudofrankia</taxon>
    </lineage>
</organism>
<dbReference type="EMBL" id="CP002299">
    <property type="protein sequence ID" value="ADP80203.1"/>
    <property type="molecule type" value="Genomic_DNA"/>
</dbReference>
<accession>E3IXP4</accession>
<dbReference type="InParanoid" id="E3IXP4"/>
<dbReference type="InterPro" id="IPR032710">
    <property type="entry name" value="NTF2-like_dom_sf"/>
</dbReference>
<dbReference type="Pfam" id="PF13577">
    <property type="entry name" value="SnoaL_4"/>
    <property type="match status" value="1"/>
</dbReference>
<reference evidence="3 4" key="1">
    <citation type="submission" date="2010-10" db="EMBL/GenBank/DDBJ databases">
        <title>Complete sequence of Frankia sp. EuI1c.</title>
        <authorList>
            <consortium name="US DOE Joint Genome Institute"/>
            <person name="Lucas S."/>
            <person name="Copeland A."/>
            <person name="Lapidus A."/>
            <person name="Cheng J.-F."/>
            <person name="Bruce D."/>
            <person name="Goodwin L."/>
            <person name="Pitluck S."/>
            <person name="Chertkov O."/>
            <person name="Detter J.C."/>
            <person name="Han C."/>
            <person name="Tapia R."/>
            <person name="Land M."/>
            <person name="Hauser L."/>
            <person name="Jeffries C."/>
            <person name="Kyrpides N."/>
            <person name="Ivanova N."/>
            <person name="Mikhailova N."/>
            <person name="Beauchemin N."/>
            <person name="Sen A."/>
            <person name="Sur S.A."/>
            <person name="Gtari M."/>
            <person name="Wall L."/>
            <person name="Tisa L."/>
            <person name="Woyke T."/>
        </authorList>
    </citation>
    <scope>NUCLEOTIDE SEQUENCE [LARGE SCALE GENOMIC DNA]</scope>
    <source>
        <strain evidence="4">DSM 45817 / CECT 9037 / EuI1c</strain>
    </source>
</reference>
<dbReference type="STRING" id="298654.FraEuI1c_2164"/>
<feature type="domain" description="SnoaL-like" evidence="2">
    <location>
        <begin position="19"/>
        <end position="144"/>
    </location>
</feature>
<dbReference type="OrthoDB" id="8225471at2"/>
<dbReference type="SUPFAM" id="SSF54427">
    <property type="entry name" value="NTF2-like"/>
    <property type="match status" value="1"/>
</dbReference>
<dbReference type="Gene3D" id="3.10.450.50">
    <property type="match status" value="1"/>
</dbReference>
<dbReference type="HOGENOM" id="CLU_128158_0_0_11"/>
<dbReference type="eggNOG" id="COG4319">
    <property type="taxonomic scope" value="Bacteria"/>
</dbReference>
<sequence length="173" mass="19108">MSEIDELRAAVETLATRVRTLEDQVEIMQLVAQYGPAVDSGSAQATAALWTEDGTFDAVPHLRMRGRGDIADMVNGGHQSLIRNGCGHVLTVPHIVVDGDEATGRSYALNIRWDPEADRFWVARVSANTWRWVRTTDGWRIRERVNASLDGTPEHREMLAPPPPTAGVERTPA</sequence>
<dbReference type="KEGG" id="fri:FraEuI1c_2164"/>
<gene>
    <name evidence="3" type="ordered locus">FraEuI1c_2164</name>
</gene>
<dbReference type="AlphaFoldDB" id="E3IXP4"/>
<evidence type="ECO:0000259" key="2">
    <source>
        <dbReference type="Pfam" id="PF13577"/>
    </source>
</evidence>
<evidence type="ECO:0000313" key="3">
    <source>
        <dbReference type="EMBL" id="ADP80203.1"/>
    </source>
</evidence>
<dbReference type="RefSeq" id="WP_013423322.1">
    <property type="nucleotide sequence ID" value="NC_014666.1"/>
</dbReference>
<proteinExistence type="predicted"/>
<feature type="region of interest" description="Disordered" evidence="1">
    <location>
        <begin position="150"/>
        <end position="173"/>
    </location>
</feature>